<evidence type="ECO:0000256" key="1">
    <source>
        <dbReference type="SAM" id="Phobius"/>
    </source>
</evidence>
<organism evidence="2 3">
    <name type="scientific">Leptospira interrogans</name>
    <dbReference type="NCBI Taxonomy" id="173"/>
    <lineage>
        <taxon>Bacteria</taxon>
        <taxon>Pseudomonadati</taxon>
        <taxon>Spirochaetota</taxon>
        <taxon>Spirochaetia</taxon>
        <taxon>Leptospirales</taxon>
        <taxon>Leptospiraceae</taxon>
        <taxon>Leptospira</taxon>
    </lineage>
</organism>
<reference evidence="2" key="1">
    <citation type="submission" date="2023-10" db="EMBL/GenBank/DDBJ databases">
        <title>Genomic and proteomic analysis of Leptospira interrogans strain CUDO8.</title>
        <authorList>
            <person name="Boonciew P."/>
            <person name="Kurilung A."/>
            <person name="Prapasarakul N."/>
        </authorList>
    </citation>
    <scope>NUCLEOTIDE SEQUENCE</scope>
    <source>
        <strain evidence="2">CUDO8</strain>
    </source>
</reference>
<accession>A0AAV9FQJ0</accession>
<dbReference type="Proteomes" id="UP000218471">
    <property type="component" value="Unassembled WGS sequence"/>
</dbReference>
<proteinExistence type="predicted"/>
<dbReference type="AlphaFoldDB" id="A0AAV9FQJ0"/>
<protein>
    <submittedName>
        <fullName evidence="2">Uncharacterized protein</fullName>
    </submittedName>
</protein>
<name>A0AAV9FQJ0_LEPIR</name>
<gene>
    <name evidence="2" type="ORF">CFV95_008100</name>
</gene>
<keyword evidence="1" id="KW-1133">Transmembrane helix</keyword>
<dbReference type="EMBL" id="NKYG02000001">
    <property type="protein sequence ID" value="KAK2618963.1"/>
    <property type="molecule type" value="Genomic_DNA"/>
</dbReference>
<keyword evidence="1" id="KW-0472">Membrane</keyword>
<evidence type="ECO:0000313" key="2">
    <source>
        <dbReference type="EMBL" id="KAK2618963.1"/>
    </source>
</evidence>
<sequence length="155" mass="17838">MKLDKLIKWIPIVGIYFIKNSNDSIWKKLYWIFGNILFSIFFVGLLAPSGNKTIKNTTTEKLPQRELKSETETKNAAFVEAVKRIGNGTGKEWNSATEQERVAACFVMSKALLKRVNQRHAARLYQELDAFYKDKRMESQEVATTATILSRMIQE</sequence>
<dbReference type="RefSeq" id="WP_000762656.1">
    <property type="nucleotide sequence ID" value="NZ_CP092672.1"/>
</dbReference>
<feature type="transmembrane region" description="Helical" evidence="1">
    <location>
        <begin position="29"/>
        <end position="47"/>
    </location>
</feature>
<comment type="caution">
    <text evidence="2">The sequence shown here is derived from an EMBL/GenBank/DDBJ whole genome shotgun (WGS) entry which is preliminary data.</text>
</comment>
<keyword evidence="1" id="KW-0812">Transmembrane</keyword>
<evidence type="ECO:0000313" key="3">
    <source>
        <dbReference type="Proteomes" id="UP000218471"/>
    </source>
</evidence>